<sequence length="307" mass="32921">MACSPTGLLRTGFLYLTGILILSFFNFLLLENAVLPALAGFVIGAFGTLIGAGGGFILVPLLLIFYPELSPEIVTAISMAVVSVNAVSGTVAYAKSGRIDYKAGTTFALYTIPGSVLGVLVVQYIPLQLFNIIFGILLIVLSVYLFLRNKKDTSCNRITVNRPGYRQRRLTDAKGQVFEYAYNCVYGNMVSVAVGFISPVLGIGGGIIHVPAMVNWLKFPVHIATATSHFILAVMATVSVAVHALQGSYSSEATVKMILLLALGIIPGAQVGAYFSHKIKSHAILRLLSVCLLIVGMRILYNSFTVH</sequence>
<evidence type="ECO:0000256" key="1">
    <source>
        <dbReference type="ARBA" id="ARBA00004141"/>
    </source>
</evidence>
<dbReference type="Proteomes" id="UP000216605">
    <property type="component" value="Unassembled WGS sequence"/>
</dbReference>
<dbReference type="EMBL" id="NOXV01000300">
    <property type="protein sequence ID" value="OYQ33210.1"/>
    <property type="molecule type" value="Genomic_DNA"/>
</dbReference>
<proteinExistence type="inferred from homology"/>
<keyword evidence="2 5" id="KW-0812">Transmembrane</keyword>
<feature type="transmembrane region" description="Helical" evidence="5">
    <location>
        <begin position="73"/>
        <end position="94"/>
    </location>
</feature>
<feature type="transmembrane region" description="Helical" evidence="5">
    <location>
        <begin position="257"/>
        <end position="277"/>
    </location>
</feature>
<evidence type="ECO:0000256" key="2">
    <source>
        <dbReference type="ARBA" id="ARBA00022692"/>
    </source>
</evidence>
<protein>
    <recommendedName>
        <fullName evidence="5">Probable membrane transporter protein</fullName>
    </recommendedName>
</protein>
<evidence type="ECO:0000256" key="5">
    <source>
        <dbReference type="RuleBase" id="RU363041"/>
    </source>
</evidence>
<dbReference type="InterPro" id="IPR002781">
    <property type="entry name" value="TM_pro_TauE-like"/>
</dbReference>
<keyword evidence="3 5" id="KW-1133">Transmembrane helix</keyword>
<organism evidence="6 7">
    <name type="scientific">Flavobacterium cyanobacteriorum</name>
    <dbReference type="NCBI Taxonomy" id="2022802"/>
    <lineage>
        <taxon>Bacteria</taxon>
        <taxon>Pseudomonadati</taxon>
        <taxon>Bacteroidota</taxon>
        <taxon>Flavobacteriia</taxon>
        <taxon>Flavobacteriales</taxon>
        <taxon>Flavobacteriaceae</taxon>
        <taxon>Flavobacterium</taxon>
    </lineage>
</organism>
<evidence type="ECO:0000313" key="7">
    <source>
        <dbReference type="Proteomes" id="UP000216605"/>
    </source>
</evidence>
<dbReference type="OrthoDB" id="9780109at2"/>
<dbReference type="PANTHER" id="PTHR43701:SF5">
    <property type="entry name" value="MEMBRANE TRANSPORTER PROTEIN-RELATED"/>
    <property type="match status" value="1"/>
</dbReference>
<reference evidence="6 7" key="1">
    <citation type="submission" date="2017-07" db="EMBL/GenBank/DDBJ databases">
        <title>Flavobacterium cyanobacteriorum sp. nov., isolated from cyanobacterial aggregates in a eutrophic lake.</title>
        <authorList>
            <person name="Cai H."/>
        </authorList>
    </citation>
    <scope>NUCLEOTIDE SEQUENCE [LARGE SCALE GENOMIC DNA]</scope>
    <source>
        <strain evidence="6 7">TH021</strain>
    </source>
</reference>
<dbReference type="PANTHER" id="PTHR43701">
    <property type="entry name" value="MEMBRANE TRANSPORTER PROTEIN MJ0441-RELATED"/>
    <property type="match status" value="1"/>
</dbReference>
<dbReference type="Pfam" id="PF01925">
    <property type="entry name" value="TauE"/>
    <property type="match status" value="1"/>
</dbReference>
<feature type="transmembrane region" description="Helical" evidence="5">
    <location>
        <begin position="106"/>
        <end position="124"/>
    </location>
</feature>
<dbReference type="GO" id="GO:0005886">
    <property type="term" value="C:plasma membrane"/>
    <property type="evidence" value="ECO:0007669"/>
    <property type="project" value="UniProtKB-SubCell"/>
</dbReference>
<accession>A0A255YXR1</accession>
<feature type="transmembrane region" description="Helical" evidence="5">
    <location>
        <begin position="221"/>
        <end position="245"/>
    </location>
</feature>
<evidence type="ECO:0000256" key="4">
    <source>
        <dbReference type="ARBA" id="ARBA00023136"/>
    </source>
</evidence>
<feature type="transmembrane region" description="Helical" evidence="5">
    <location>
        <begin position="283"/>
        <end position="301"/>
    </location>
</feature>
<dbReference type="AlphaFoldDB" id="A0A255YXR1"/>
<comment type="subcellular location">
    <subcellularLocation>
        <location evidence="5">Cell membrane</location>
        <topology evidence="5">Multi-pass membrane protein</topology>
    </subcellularLocation>
    <subcellularLocation>
        <location evidence="1">Membrane</location>
        <topology evidence="1">Multi-pass membrane protein</topology>
    </subcellularLocation>
</comment>
<keyword evidence="7" id="KW-1185">Reference proteome</keyword>
<comment type="caution">
    <text evidence="6">The sequence shown here is derived from an EMBL/GenBank/DDBJ whole genome shotgun (WGS) entry which is preliminary data.</text>
</comment>
<dbReference type="InterPro" id="IPR051598">
    <property type="entry name" value="TSUP/Inactive_protease-like"/>
</dbReference>
<comment type="similarity">
    <text evidence="5">Belongs to the 4-toluene sulfonate uptake permease (TSUP) (TC 2.A.102) family.</text>
</comment>
<feature type="transmembrane region" description="Helical" evidence="5">
    <location>
        <begin position="130"/>
        <end position="147"/>
    </location>
</feature>
<name>A0A255YXR1_9FLAO</name>
<keyword evidence="4 5" id="KW-0472">Membrane</keyword>
<evidence type="ECO:0000313" key="6">
    <source>
        <dbReference type="EMBL" id="OYQ33210.1"/>
    </source>
</evidence>
<keyword evidence="5" id="KW-1003">Cell membrane</keyword>
<gene>
    <name evidence="6" type="ORF">CHU92_13185</name>
</gene>
<feature type="transmembrane region" description="Helical" evidence="5">
    <location>
        <begin position="12"/>
        <end position="30"/>
    </location>
</feature>
<feature type="transmembrane region" description="Helical" evidence="5">
    <location>
        <begin position="37"/>
        <end position="67"/>
    </location>
</feature>
<evidence type="ECO:0000256" key="3">
    <source>
        <dbReference type="ARBA" id="ARBA00022989"/>
    </source>
</evidence>
<feature type="transmembrane region" description="Helical" evidence="5">
    <location>
        <begin position="184"/>
        <end position="209"/>
    </location>
</feature>